<organism evidence="1 2">
    <name type="scientific">Litoribaculum gwangyangense</name>
    <dbReference type="NCBI Taxonomy" id="1130722"/>
    <lineage>
        <taxon>Bacteria</taxon>
        <taxon>Pseudomonadati</taxon>
        <taxon>Bacteroidota</taxon>
        <taxon>Flavobacteriia</taxon>
        <taxon>Flavobacteriales</taxon>
        <taxon>Flavobacteriaceae</taxon>
        <taxon>Litoribaculum</taxon>
    </lineage>
</organism>
<sequence length="114" mass="12315">MDINVSETINLNFPQYSQLKSINVPVHIPNIGGKDGIIVNNTGSRYVAFDATDPNHIPSNCSFLTINGIIAKCNCDDGNEYSLLDGIPVGNTGTRCPLRGYVAQRSGDNLTIFN</sequence>
<accession>A0ABP9C6C5</accession>
<name>A0ABP9C6C5_9FLAO</name>
<evidence type="ECO:0008006" key="3">
    <source>
        <dbReference type="Google" id="ProtNLM"/>
    </source>
</evidence>
<reference evidence="2" key="1">
    <citation type="journal article" date="2019" name="Int. J. Syst. Evol. Microbiol.">
        <title>The Global Catalogue of Microorganisms (GCM) 10K type strain sequencing project: providing services to taxonomists for standard genome sequencing and annotation.</title>
        <authorList>
            <consortium name="The Broad Institute Genomics Platform"/>
            <consortium name="The Broad Institute Genome Sequencing Center for Infectious Disease"/>
            <person name="Wu L."/>
            <person name="Ma J."/>
        </authorList>
    </citation>
    <scope>NUCLEOTIDE SEQUENCE [LARGE SCALE GENOMIC DNA]</scope>
    <source>
        <strain evidence="2">JCM 18325</strain>
    </source>
</reference>
<evidence type="ECO:0000313" key="1">
    <source>
        <dbReference type="EMBL" id="GAA4804235.1"/>
    </source>
</evidence>
<keyword evidence="2" id="KW-1185">Reference proteome</keyword>
<proteinExistence type="predicted"/>
<evidence type="ECO:0000313" key="2">
    <source>
        <dbReference type="Proteomes" id="UP001501433"/>
    </source>
</evidence>
<gene>
    <name evidence="1" type="ORF">GCM10023330_08200</name>
</gene>
<comment type="caution">
    <text evidence="1">The sequence shown here is derived from an EMBL/GenBank/DDBJ whole genome shotgun (WGS) entry which is preliminary data.</text>
</comment>
<dbReference type="Proteomes" id="UP001501433">
    <property type="component" value="Unassembled WGS sequence"/>
</dbReference>
<dbReference type="EMBL" id="BAABJW010000001">
    <property type="protein sequence ID" value="GAA4804235.1"/>
    <property type="molecule type" value="Genomic_DNA"/>
</dbReference>
<protein>
    <recommendedName>
        <fullName evidence="3">Rieske domain-containing protein</fullName>
    </recommendedName>
</protein>